<accession>A0A1L3NME0</accession>
<dbReference type="InterPro" id="IPR008300">
    <property type="entry name" value="PTAC"/>
</dbReference>
<gene>
    <name evidence="11" type="ORF">NPD5_4168</name>
</gene>
<reference evidence="11 12" key="1">
    <citation type="submission" date="2015-11" db="EMBL/GenBank/DDBJ databases">
        <authorList>
            <person name="Hill K.K."/>
            <person name="Shirey T.B."/>
            <person name="Raphael B."/>
            <person name="Daligault H.E."/>
            <person name="Davenport K.W."/>
            <person name="Bruce D.C."/>
            <person name="Foley B.T."/>
            <person name="Johnson S.L."/>
        </authorList>
    </citation>
    <scope>NUCLEOTIDE SEQUENCE [LARGE SCALE GENOMIC DNA]</scope>
    <source>
        <strain evidence="11 12">CDC_1632</strain>
    </source>
</reference>
<dbReference type="Pfam" id="PF06130">
    <property type="entry name" value="PTAC"/>
    <property type="match status" value="1"/>
</dbReference>
<evidence type="ECO:0000256" key="5">
    <source>
        <dbReference type="ARBA" id="ARBA00022679"/>
    </source>
</evidence>
<keyword evidence="7" id="KW-0862">Zinc</keyword>
<keyword evidence="8 10" id="KW-0012">Acyltransferase</keyword>
<keyword evidence="5 10" id="KW-0808">Transferase</keyword>
<evidence type="ECO:0000256" key="10">
    <source>
        <dbReference type="PIRNR" id="PIRNR010130"/>
    </source>
</evidence>
<comment type="catalytic activity">
    <reaction evidence="9 10">
        <text>propanoyl-CoA + phosphate = propanoyl phosphate + CoA</text>
        <dbReference type="Rhea" id="RHEA:28046"/>
        <dbReference type="ChEBI" id="CHEBI:43474"/>
        <dbReference type="ChEBI" id="CHEBI:57287"/>
        <dbReference type="ChEBI" id="CHEBI:57392"/>
        <dbReference type="ChEBI" id="CHEBI:58933"/>
        <dbReference type="EC" id="2.3.1.222"/>
    </reaction>
</comment>
<comment type="pathway">
    <text evidence="10">Polyol metabolism; 1,2-propanediol degradation.</text>
</comment>
<dbReference type="GO" id="GO:0016747">
    <property type="term" value="F:acyltransferase activity, transferring groups other than amino-acyl groups"/>
    <property type="evidence" value="ECO:0007669"/>
    <property type="project" value="InterPro"/>
</dbReference>
<evidence type="ECO:0000256" key="1">
    <source>
        <dbReference type="ARBA" id="ARBA00001947"/>
    </source>
</evidence>
<evidence type="ECO:0000256" key="3">
    <source>
        <dbReference type="ARBA" id="ARBA00012206"/>
    </source>
</evidence>
<dbReference type="EMBL" id="CP013243">
    <property type="protein sequence ID" value="APH17273.1"/>
    <property type="molecule type" value="Genomic_DNA"/>
</dbReference>
<keyword evidence="6" id="KW-0479">Metal-binding</keyword>
<evidence type="ECO:0000256" key="7">
    <source>
        <dbReference type="ARBA" id="ARBA00022833"/>
    </source>
</evidence>
<proteinExistence type="inferred from homology"/>
<dbReference type="Proteomes" id="UP000182204">
    <property type="component" value="Chromosome"/>
</dbReference>
<evidence type="ECO:0000256" key="6">
    <source>
        <dbReference type="ARBA" id="ARBA00022723"/>
    </source>
</evidence>
<evidence type="ECO:0000313" key="11">
    <source>
        <dbReference type="EMBL" id="APH17273.1"/>
    </source>
</evidence>
<evidence type="ECO:0000256" key="8">
    <source>
        <dbReference type="ARBA" id="ARBA00023315"/>
    </source>
</evidence>
<dbReference type="GO" id="GO:0046872">
    <property type="term" value="F:metal ion binding"/>
    <property type="evidence" value="ECO:0007669"/>
    <property type="project" value="UniProtKB-KW"/>
</dbReference>
<dbReference type="EC" id="2.3.1.222" evidence="3 10"/>
<dbReference type="NCBIfam" id="NF011652">
    <property type="entry name" value="PRK15070.1"/>
    <property type="match status" value="1"/>
</dbReference>
<evidence type="ECO:0000256" key="4">
    <source>
        <dbReference type="ARBA" id="ARBA00020837"/>
    </source>
</evidence>
<dbReference type="PANTHER" id="PTHR39453">
    <property type="entry name" value="PHOSPHATE PROPANOYLTRANSFERASE"/>
    <property type="match status" value="1"/>
</dbReference>
<comment type="cofactor">
    <cofactor evidence="1">
        <name>Zn(2+)</name>
        <dbReference type="ChEBI" id="CHEBI:29105"/>
    </cofactor>
</comment>
<sequence>MDNCEEVLKLLLEAVKGKELNNAVNRNSSEIPVGISNRHIHLSQKDLDSLFGENYGLTKIKDLSQPGQYACKEVVTICGPKGAIEKIRILGPVRSKTQVEVLAGDCIKLGAVSHVKLSGDLNRTSPITIVGPKGSVQLEEGLIVAQRHIHMMPEDAQNLGVHDGEIVSIKFEDLRGGIYNNVAVRANDASSLECHLDIEEANAMGINSKSKVTIVK</sequence>
<comment type="function">
    <text evidence="10">Involved in 1,2-propanediol (1,2-PD) degradation by catalyzing the conversion of propanoyl-CoA to propanoyl-phosphate.</text>
</comment>
<dbReference type="PANTHER" id="PTHR39453:SF1">
    <property type="entry name" value="PHOSPHATE PROPANOYLTRANSFERASE"/>
    <property type="match status" value="1"/>
</dbReference>
<evidence type="ECO:0000256" key="9">
    <source>
        <dbReference type="ARBA" id="ARBA00047589"/>
    </source>
</evidence>
<dbReference type="STRING" id="413999.CBO2107"/>
<name>A0A1L3NME0_CLOSG</name>
<dbReference type="eggNOG" id="COG4869">
    <property type="taxonomic scope" value="Bacteria"/>
</dbReference>
<evidence type="ECO:0000256" key="2">
    <source>
        <dbReference type="ARBA" id="ARBA00007342"/>
    </source>
</evidence>
<dbReference type="PIRSF" id="PIRSF010130">
    <property type="entry name" value="PduL"/>
    <property type="match status" value="1"/>
</dbReference>
<dbReference type="AlphaFoldDB" id="A0A1L3NME0"/>
<organism evidence="11 12">
    <name type="scientific">Clostridium sporogenes</name>
    <dbReference type="NCBI Taxonomy" id="1509"/>
    <lineage>
        <taxon>Bacteria</taxon>
        <taxon>Bacillati</taxon>
        <taxon>Bacillota</taxon>
        <taxon>Clostridia</taxon>
        <taxon>Eubacteriales</taxon>
        <taxon>Clostridiaceae</taxon>
        <taxon>Clostridium</taxon>
    </lineage>
</organism>
<comment type="similarity">
    <text evidence="2 10">Belongs to the PduL family.</text>
</comment>
<dbReference type="GO" id="GO:0051144">
    <property type="term" value="P:1,2-propanediol catabolic process"/>
    <property type="evidence" value="ECO:0007669"/>
    <property type="project" value="UniProtKB-UniPathway"/>
</dbReference>
<dbReference type="RefSeq" id="WP_072587178.1">
    <property type="nucleotide sequence ID" value="NZ_CP013243.1"/>
</dbReference>
<protein>
    <recommendedName>
        <fullName evidence="4 10">Phosphate propanoyltransferase</fullName>
        <ecNumber evidence="3 10">2.3.1.222</ecNumber>
    </recommendedName>
</protein>
<dbReference type="UniPathway" id="UPA00621"/>
<evidence type="ECO:0000313" key="12">
    <source>
        <dbReference type="Proteomes" id="UP000182204"/>
    </source>
</evidence>